<reference evidence="1 2" key="1">
    <citation type="submission" date="2018-10" db="EMBL/GenBank/DDBJ databases">
        <title>Draft Genome Sequence of Bacteroides sp. KCTC 15687.</title>
        <authorList>
            <person name="Yu S.Y."/>
            <person name="Kim J.S."/>
            <person name="Oh B.S."/>
            <person name="Park S.H."/>
            <person name="Kang S.W."/>
            <person name="Park J.E."/>
            <person name="Choi S.H."/>
            <person name="Han K.I."/>
            <person name="Lee K.C."/>
            <person name="Eom M.K."/>
            <person name="Suh M.K."/>
            <person name="Lee D.H."/>
            <person name="Yoon H."/>
            <person name="Kim B."/>
            <person name="Yang S.J."/>
            <person name="Lee J.S."/>
            <person name="Lee J.H."/>
        </authorList>
    </citation>
    <scope>NUCLEOTIDE SEQUENCE [LARGE SCALE GENOMIC DNA]</scope>
    <source>
        <strain evidence="1 2">KCTC 15687</strain>
    </source>
</reference>
<dbReference type="Pfam" id="PF14058">
    <property type="entry name" value="PcfK"/>
    <property type="match status" value="1"/>
</dbReference>
<accession>A0A401LQ39</accession>
<dbReference type="Proteomes" id="UP000288079">
    <property type="component" value="Unassembled WGS sequence"/>
</dbReference>
<gene>
    <name evidence="1" type="ORF">KGMB02408_05690</name>
</gene>
<evidence type="ECO:0008006" key="3">
    <source>
        <dbReference type="Google" id="ProtNLM"/>
    </source>
</evidence>
<comment type="caution">
    <text evidence="1">The sequence shown here is derived from an EMBL/GenBank/DDBJ whole genome shotgun (WGS) entry which is preliminary data.</text>
</comment>
<dbReference type="InterPro" id="IPR025624">
    <property type="entry name" value="PcfK"/>
</dbReference>
<dbReference type="OrthoDB" id="713714at2"/>
<name>A0A401LQ39_9BACE</name>
<protein>
    <recommendedName>
        <fullName evidence="3">PcfK-like protein</fullName>
    </recommendedName>
</protein>
<evidence type="ECO:0000313" key="1">
    <source>
        <dbReference type="EMBL" id="GCB33624.1"/>
    </source>
</evidence>
<evidence type="ECO:0000313" key="2">
    <source>
        <dbReference type="Proteomes" id="UP000288079"/>
    </source>
</evidence>
<dbReference type="AlphaFoldDB" id="A0A401LQ39"/>
<sequence length="143" mass="16533">MKGTEHFKEIIKNYLDNRAKEDELFRAKYETTTRAIDDVVNYIFQEVQKSGCCGFSDMEIYSLAVHAIDEPTLEIGKPLNCSVVVNHHIELTEAEKAEQRAIALKRYQEEEMRKLQQRNSRPKAVKAQENKLPELSLFAGMEL</sequence>
<proteinExistence type="predicted"/>
<organism evidence="1 2">
    <name type="scientific">Bacteroides faecalis</name>
    <dbReference type="NCBI Taxonomy" id="2447885"/>
    <lineage>
        <taxon>Bacteria</taxon>
        <taxon>Pseudomonadati</taxon>
        <taxon>Bacteroidota</taxon>
        <taxon>Bacteroidia</taxon>
        <taxon>Bacteroidales</taxon>
        <taxon>Bacteroidaceae</taxon>
        <taxon>Bacteroides</taxon>
    </lineage>
</organism>
<dbReference type="EMBL" id="BHWB01000002">
    <property type="protein sequence ID" value="GCB33624.1"/>
    <property type="molecule type" value="Genomic_DNA"/>
</dbReference>
<keyword evidence="2" id="KW-1185">Reference proteome</keyword>
<dbReference type="RefSeq" id="WP_125039953.1">
    <property type="nucleotide sequence ID" value="NZ_BHWB01000002.1"/>
</dbReference>